<reference evidence="1" key="1">
    <citation type="journal article" date="2020" name="mSystems">
        <title>Genome- and Community-Level Interaction Insights into Carbon Utilization and Element Cycling Functions of Hydrothermarchaeota in Hydrothermal Sediment.</title>
        <authorList>
            <person name="Zhou Z."/>
            <person name="Liu Y."/>
            <person name="Xu W."/>
            <person name="Pan J."/>
            <person name="Luo Z.H."/>
            <person name="Li M."/>
        </authorList>
    </citation>
    <scope>NUCLEOTIDE SEQUENCE [LARGE SCALE GENOMIC DNA]</scope>
    <source>
        <strain evidence="1">SpSt-82</strain>
    </source>
</reference>
<accession>A0A7V4TXY5</accession>
<name>A0A7V4TXY5_9BACT</name>
<sequence>MLGLGNSKQIVYRDEEDTEVYKRLQEEEIFKDLDWKDIFIIAVGWGIRKNSRKPIQKRDSGGFFRTSYLREEDEVLLAAAAVYAESDEVLKDGERVLKIAEEYARGGVHELWDWVQSTPLETFEKDFEAEVVKLAREFLQADEANA</sequence>
<protein>
    <submittedName>
        <fullName evidence="1">Uncharacterized protein</fullName>
    </submittedName>
</protein>
<dbReference type="AlphaFoldDB" id="A0A7V4TXY5"/>
<proteinExistence type="predicted"/>
<dbReference type="EMBL" id="DTIY01000039">
    <property type="protein sequence ID" value="HGY39338.1"/>
    <property type="molecule type" value="Genomic_DNA"/>
</dbReference>
<organism evidence="1">
    <name type="scientific">Candidatus Caldatribacterium saccharofermentans</name>
    <dbReference type="NCBI Taxonomy" id="1454753"/>
    <lineage>
        <taxon>Bacteria</taxon>
        <taxon>Pseudomonadati</taxon>
        <taxon>Atribacterota</taxon>
        <taxon>Atribacteria</taxon>
        <taxon>Atribacterales</taxon>
        <taxon>Candidatus Caldatribacteriaceae</taxon>
        <taxon>Candidatus Caldatribacterium</taxon>
    </lineage>
</organism>
<evidence type="ECO:0000313" key="1">
    <source>
        <dbReference type="EMBL" id="HGY39338.1"/>
    </source>
</evidence>
<comment type="caution">
    <text evidence="1">The sequence shown here is derived from an EMBL/GenBank/DDBJ whole genome shotgun (WGS) entry which is preliminary data.</text>
</comment>
<gene>
    <name evidence="1" type="ORF">ENW11_06015</name>
</gene>